<dbReference type="PANTHER" id="PTHR31882:SF9">
    <property type="entry name" value="SI:CH211-153B23.7"/>
    <property type="match status" value="1"/>
</dbReference>
<gene>
    <name evidence="4" type="ORF">F2P81_007699</name>
</gene>
<organism evidence="4 5">
    <name type="scientific">Scophthalmus maximus</name>
    <name type="common">Turbot</name>
    <name type="synonym">Psetta maxima</name>
    <dbReference type="NCBI Taxonomy" id="52904"/>
    <lineage>
        <taxon>Eukaryota</taxon>
        <taxon>Metazoa</taxon>
        <taxon>Chordata</taxon>
        <taxon>Craniata</taxon>
        <taxon>Vertebrata</taxon>
        <taxon>Euteleostomi</taxon>
        <taxon>Actinopterygii</taxon>
        <taxon>Neopterygii</taxon>
        <taxon>Teleostei</taxon>
        <taxon>Neoteleostei</taxon>
        <taxon>Acanthomorphata</taxon>
        <taxon>Carangaria</taxon>
        <taxon>Pleuronectiformes</taxon>
        <taxon>Pleuronectoidei</taxon>
        <taxon>Scophthalmidae</taxon>
        <taxon>Scophthalmus</taxon>
    </lineage>
</organism>
<name>A0A6A4T8H2_SCOMX</name>
<feature type="compositionally biased region" description="Basic and acidic residues" evidence="3">
    <location>
        <begin position="437"/>
        <end position="446"/>
    </location>
</feature>
<sequence>MSSVYTLTVPSMLCNRNPTFGTVAKLSNDFTLHHSSAEWTATEKSQKLQLQHYIFRKIVASQCCNVFSQCPTVQSNYASVLLAMTSQYKSGLLFVAHSRLIVKKTVGDRIAVGGHQSTAPLLGHSNTLFWRCDAALTHKKSGHVRKIHSIYGVGVRRVSLRESVCRIEDLFVMVSNSLEVIPIWTEDVSPVGDRLLSTEEQVTLITESMTVTSADQEKLLLLNRNTELRRVNKEVYRSATLGLQQKLEALELENAAVKQLNSRLLLKVEHQQSAKEYYEQTLMQELKKNQELQEYIRLLESRMQHPERASAHAKQGGFSAEPCPSSNPPRGPDLSPSHYSRYNPSSSLFQAPSSPEERWQGKSQSGSTPLGDSPREVQELKEQLDALRCQLKVYEDDFRRERSDKQMLQRLLLKKTTPSKDPVLIHRCNNAQQPPGGDKRTQSAEKRKQHHHLCPKHPDRDTESN</sequence>
<feature type="region of interest" description="Disordered" evidence="3">
    <location>
        <begin position="418"/>
        <end position="465"/>
    </location>
</feature>
<evidence type="ECO:0000256" key="2">
    <source>
        <dbReference type="SAM" id="Coils"/>
    </source>
</evidence>
<dbReference type="EMBL" id="VEVO01000007">
    <property type="protein sequence ID" value="KAF0039464.1"/>
    <property type="molecule type" value="Genomic_DNA"/>
</dbReference>
<feature type="compositionally biased region" description="Polar residues" evidence="3">
    <location>
        <begin position="337"/>
        <end position="353"/>
    </location>
</feature>
<evidence type="ECO:0000256" key="1">
    <source>
        <dbReference type="ARBA" id="ARBA00023054"/>
    </source>
</evidence>
<keyword evidence="1 2" id="KW-0175">Coiled coil</keyword>
<feature type="compositionally biased region" description="Polar residues" evidence="3">
    <location>
        <begin position="361"/>
        <end position="370"/>
    </location>
</feature>
<protein>
    <submittedName>
        <fullName evidence="4">Uncharacterized protein</fullName>
    </submittedName>
</protein>
<reference evidence="4 5" key="1">
    <citation type="submission" date="2019-06" db="EMBL/GenBank/DDBJ databases">
        <title>Draft genomes of female and male turbot (Scophthalmus maximus).</title>
        <authorList>
            <person name="Xu H."/>
            <person name="Xu X.-W."/>
            <person name="Shao C."/>
            <person name="Chen S."/>
        </authorList>
    </citation>
    <scope>NUCLEOTIDE SEQUENCE [LARGE SCALE GENOMIC DNA]</scope>
    <source>
        <strain evidence="4">Ysfricsl-2016a</strain>
        <tissue evidence="4">Blood</tissue>
    </source>
</reference>
<evidence type="ECO:0000256" key="3">
    <source>
        <dbReference type="SAM" id="MobiDB-lite"/>
    </source>
</evidence>
<evidence type="ECO:0000313" key="5">
    <source>
        <dbReference type="Proteomes" id="UP000438429"/>
    </source>
</evidence>
<dbReference type="Gene3D" id="1.20.5.990">
    <property type="entry name" value="Nemo cc2-lz domain - 1d5 darpin complex"/>
    <property type="match status" value="1"/>
</dbReference>
<dbReference type="GO" id="GO:0043122">
    <property type="term" value="P:regulation of canonical NF-kappaB signal transduction"/>
    <property type="evidence" value="ECO:0007669"/>
    <property type="project" value="UniProtKB-ARBA"/>
</dbReference>
<dbReference type="Proteomes" id="UP000438429">
    <property type="component" value="Unassembled WGS sequence"/>
</dbReference>
<comment type="caution">
    <text evidence="4">The sequence shown here is derived from an EMBL/GenBank/DDBJ whole genome shotgun (WGS) entry which is preliminary data.</text>
</comment>
<dbReference type="GO" id="GO:0071222">
    <property type="term" value="P:cellular response to lipopolysaccharide"/>
    <property type="evidence" value="ECO:0007669"/>
    <property type="project" value="TreeGrafter"/>
</dbReference>
<feature type="compositionally biased region" description="Basic and acidic residues" evidence="3">
    <location>
        <begin position="456"/>
        <end position="465"/>
    </location>
</feature>
<feature type="region of interest" description="Disordered" evidence="3">
    <location>
        <begin position="304"/>
        <end position="378"/>
    </location>
</feature>
<dbReference type="GO" id="GO:0006357">
    <property type="term" value="P:regulation of transcription by RNA polymerase II"/>
    <property type="evidence" value="ECO:0007669"/>
    <property type="project" value="TreeGrafter"/>
</dbReference>
<dbReference type="GO" id="GO:0005737">
    <property type="term" value="C:cytoplasm"/>
    <property type="evidence" value="ECO:0007669"/>
    <property type="project" value="UniProtKB-ARBA"/>
</dbReference>
<dbReference type="AlphaFoldDB" id="A0A6A4T8H2"/>
<feature type="coiled-coil region" evidence="2">
    <location>
        <begin position="243"/>
        <end position="302"/>
    </location>
</feature>
<dbReference type="PANTHER" id="PTHR31882">
    <property type="entry name" value="TNFAIP3-INTERACTING PROTEIN COILED COIL FAMILY MEMBER"/>
    <property type="match status" value="1"/>
</dbReference>
<proteinExistence type="predicted"/>
<evidence type="ECO:0000313" key="4">
    <source>
        <dbReference type="EMBL" id="KAF0039464.1"/>
    </source>
</evidence>
<accession>A0A6A4T8H2</accession>